<comment type="caution">
    <text evidence="4">The sequence shown here is derived from an EMBL/GenBank/DDBJ whole genome shotgun (WGS) entry which is preliminary data.</text>
</comment>
<evidence type="ECO:0000259" key="2">
    <source>
        <dbReference type="Pfam" id="PF13518"/>
    </source>
</evidence>
<dbReference type="InterPro" id="IPR055247">
    <property type="entry name" value="InsJ-like_HTH"/>
</dbReference>
<feature type="compositionally biased region" description="Basic residues" evidence="1">
    <location>
        <begin position="90"/>
        <end position="104"/>
    </location>
</feature>
<feature type="domain" description="Winged helix-turn helix" evidence="3">
    <location>
        <begin position="119"/>
        <end position="178"/>
    </location>
</feature>
<reference evidence="4 5" key="1">
    <citation type="submission" date="2018-06" db="EMBL/GenBank/DDBJ databases">
        <title>Extensive metabolic versatility and redundancy in microbially diverse, dynamic hydrothermal sediments.</title>
        <authorList>
            <person name="Dombrowski N."/>
            <person name="Teske A."/>
            <person name="Baker B.J."/>
        </authorList>
    </citation>
    <scope>NUCLEOTIDE SEQUENCE [LARGE SCALE GENOMIC DNA]</scope>
    <source>
        <strain evidence="4">B47_G16</strain>
    </source>
</reference>
<evidence type="ECO:0000256" key="1">
    <source>
        <dbReference type="SAM" id="MobiDB-lite"/>
    </source>
</evidence>
<feature type="region of interest" description="Disordered" evidence="1">
    <location>
        <begin position="160"/>
        <end position="181"/>
    </location>
</feature>
<dbReference type="Pfam" id="PF13592">
    <property type="entry name" value="HTH_33"/>
    <property type="match status" value="1"/>
</dbReference>
<sequence>MGVNRLSRRFTPMRKFEIPDVETFIAAIQDEITGRPEGRYFHRLHVILHVLQGASSYEAAQFYGHSPRTVQYWIHRLLSHGLRGLWDKKHPGRPSKLPRSKEKKLRNEIRRSPRKLGYDQNLWDGPLLSHHLKEHYGITLSIRQCQRLFHRLGFTLQRPRRQAHEADPLKQEEFKKNSTDG</sequence>
<dbReference type="InterPro" id="IPR009057">
    <property type="entry name" value="Homeodomain-like_sf"/>
</dbReference>
<protein>
    <submittedName>
        <fullName evidence="4">IS630 family transposase</fullName>
    </submittedName>
</protein>
<feature type="compositionally biased region" description="Basic and acidic residues" evidence="1">
    <location>
        <begin position="162"/>
        <end position="181"/>
    </location>
</feature>
<dbReference type="EMBL" id="QMPZ01000188">
    <property type="protein sequence ID" value="RLE07185.1"/>
    <property type="molecule type" value="Genomic_DNA"/>
</dbReference>
<feature type="region of interest" description="Disordered" evidence="1">
    <location>
        <begin position="88"/>
        <end position="111"/>
    </location>
</feature>
<evidence type="ECO:0000313" key="4">
    <source>
        <dbReference type="EMBL" id="RLE07185.1"/>
    </source>
</evidence>
<name>A0A497E1N9_UNCAE</name>
<organism evidence="4 5">
    <name type="scientific">Aerophobetes bacterium</name>
    <dbReference type="NCBI Taxonomy" id="2030807"/>
    <lineage>
        <taxon>Bacteria</taxon>
        <taxon>Candidatus Aerophobota</taxon>
    </lineage>
</organism>
<evidence type="ECO:0000259" key="3">
    <source>
        <dbReference type="Pfam" id="PF13592"/>
    </source>
</evidence>
<dbReference type="Pfam" id="PF13518">
    <property type="entry name" value="HTH_28"/>
    <property type="match status" value="1"/>
</dbReference>
<dbReference type="AlphaFoldDB" id="A0A497E1N9"/>
<accession>A0A497E1N9</accession>
<dbReference type="SUPFAM" id="SSF46689">
    <property type="entry name" value="Homeodomain-like"/>
    <property type="match status" value="1"/>
</dbReference>
<gene>
    <name evidence="4" type="ORF">DRJ00_08580</name>
</gene>
<dbReference type="InterPro" id="IPR025959">
    <property type="entry name" value="Winged_HTH_dom"/>
</dbReference>
<proteinExistence type="predicted"/>
<feature type="domain" description="Insertion element IS150 protein InsJ-like helix-turn-helix" evidence="2">
    <location>
        <begin position="42"/>
        <end position="94"/>
    </location>
</feature>
<dbReference type="NCBIfam" id="NF033545">
    <property type="entry name" value="transpos_IS630"/>
    <property type="match status" value="1"/>
</dbReference>
<dbReference type="InterPro" id="IPR047655">
    <property type="entry name" value="Transpos_IS630-like"/>
</dbReference>
<evidence type="ECO:0000313" key="5">
    <source>
        <dbReference type="Proteomes" id="UP000279422"/>
    </source>
</evidence>
<dbReference type="Proteomes" id="UP000279422">
    <property type="component" value="Unassembled WGS sequence"/>
</dbReference>